<dbReference type="InterPro" id="IPR050810">
    <property type="entry name" value="Bact_Secretion_Sys_Channel"/>
</dbReference>
<comment type="caution">
    <text evidence="4">The sequence shown here is derived from an EMBL/GenBank/DDBJ whole genome shotgun (WGS) entry which is preliminary data.</text>
</comment>
<dbReference type="EMBL" id="RBZV01000006">
    <property type="protein sequence ID" value="RKP46856.1"/>
    <property type="molecule type" value="Genomic_DNA"/>
</dbReference>
<gene>
    <name evidence="4" type="ORF">D7S89_15980</name>
</gene>
<keyword evidence="5" id="KW-1185">Reference proteome</keyword>
<dbReference type="OrthoDB" id="8981785at2"/>
<reference evidence="4 5" key="1">
    <citation type="submission" date="2018-10" db="EMBL/GenBank/DDBJ databases">
        <title>Paraburkholderia sp. 7MK8-2, isolated from soil.</title>
        <authorList>
            <person name="Gao Z.-H."/>
            <person name="Qiu L.-H."/>
        </authorList>
    </citation>
    <scope>NUCLEOTIDE SEQUENCE [LARGE SCALE GENOMIC DNA]</scope>
    <source>
        <strain evidence="4 5">7MK8-2</strain>
    </source>
</reference>
<dbReference type="GO" id="GO:0009306">
    <property type="term" value="P:protein secretion"/>
    <property type="evidence" value="ECO:0007669"/>
    <property type="project" value="InterPro"/>
</dbReference>
<evidence type="ECO:0000313" key="4">
    <source>
        <dbReference type="EMBL" id="RKP46856.1"/>
    </source>
</evidence>
<name>A0A494XEE7_9BURK</name>
<evidence type="ECO:0000259" key="3">
    <source>
        <dbReference type="Pfam" id="PF00263"/>
    </source>
</evidence>
<feature type="signal peptide" evidence="2">
    <location>
        <begin position="1"/>
        <end position="17"/>
    </location>
</feature>
<proteinExistence type="inferred from homology"/>
<evidence type="ECO:0000256" key="1">
    <source>
        <dbReference type="RuleBase" id="RU004003"/>
    </source>
</evidence>
<accession>A0A494XEE7</accession>
<dbReference type="Pfam" id="PF00263">
    <property type="entry name" value="Secretin"/>
    <property type="match status" value="1"/>
</dbReference>
<dbReference type="GO" id="GO:0015627">
    <property type="term" value="C:type II protein secretion system complex"/>
    <property type="evidence" value="ECO:0007669"/>
    <property type="project" value="TreeGrafter"/>
</dbReference>
<evidence type="ECO:0000256" key="2">
    <source>
        <dbReference type="SAM" id="SignalP"/>
    </source>
</evidence>
<organism evidence="4 5">
    <name type="scientific">Trinickia fusca</name>
    <dbReference type="NCBI Taxonomy" id="2419777"/>
    <lineage>
        <taxon>Bacteria</taxon>
        <taxon>Pseudomonadati</taxon>
        <taxon>Pseudomonadota</taxon>
        <taxon>Betaproteobacteria</taxon>
        <taxon>Burkholderiales</taxon>
        <taxon>Burkholderiaceae</taxon>
        <taxon>Trinickia</taxon>
    </lineage>
</organism>
<dbReference type="Proteomes" id="UP000280434">
    <property type="component" value="Unassembled WGS sequence"/>
</dbReference>
<sequence length="455" mass="48170">MRKLVGLLLLWASWCGAVENALLPQGIPPLPTLPGVPSAPPAPLHMHGGAFDLRFVNVGQLVDLLYGEALHVPHVISNEVLQDQRLVSFQWDGKRDELHDFVRVFLESQGFKVETRDGVDFIGRRADTTKGTPPAHYVYHAKHRSAAYLVQVLGPLFASRGAVGVLPGALDLSSAGAPDSASSTAGMLPASNDRAATTRVPSVTAAEQLVASGDEVVFFGSADDVAQLKAILPELDVSPGELVVRGWVYEVTENDSKSSAFSIAVNVLGGALSISNGDTTADRNSLRFAGPHIDAAITALNGTTNFRQISNPHVRVQSGQHVRLNVGAQVPTLGSVSYQGTSGAPVQSVTYQDAGLIFDVLPSIVGDSIDMAVDEQLSDFVATTTGVAGSPTKHTREMKTSMRMADGEVVVIGGLTQDTASDARNRFPWLPSFLDGKGASKGRTEIVLVLQVQKV</sequence>
<protein>
    <submittedName>
        <fullName evidence="4">Type II secretory pathway protein</fullName>
    </submittedName>
</protein>
<dbReference type="AlphaFoldDB" id="A0A494XEE7"/>
<comment type="similarity">
    <text evidence="1">Belongs to the bacterial secretin family.</text>
</comment>
<dbReference type="PANTHER" id="PTHR30332">
    <property type="entry name" value="PROBABLE GENERAL SECRETION PATHWAY PROTEIN D"/>
    <property type="match status" value="1"/>
</dbReference>
<evidence type="ECO:0000313" key="5">
    <source>
        <dbReference type="Proteomes" id="UP000280434"/>
    </source>
</evidence>
<keyword evidence="2" id="KW-0732">Signal</keyword>
<dbReference type="RefSeq" id="WP_121278684.1">
    <property type="nucleotide sequence ID" value="NZ_RBZV01000006.1"/>
</dbReference>
<feature type="chain" id="PRO_5019766852" evidence="2">
    <location>
        <begin position="18"/>
        <end position="455"/>
    </location>
</feature>
<dbReference type="PANTHER" id="PTHR30332:SF17">
    <property type="entry name" value="TYPE IV PILIATION SYSTEM PROTEIN DR_0774-RELATED"/>
    <property type="match status" value="1"/>
</dbReference>
<feature type="domain" description="Type II/III secretion system secretin-like" evidence="3">
    <location>
        <begin position="299"/>
        <end position="430"/>
    </location>
</feature>
<dbReference type="InterPro" id="IPR004846">
    <property type="entry name" value="T2SS/T3SS_dom"/>
</dbReference>